<gene>
    <name evidence="2" type="ORF">BJ992_003126</name>
</gene>
<evidence type="ECO:0000313" key="2">
    <source>
        <dbReference type="EMBL" id="MBB6473695.1"/>
    </source>
</evidence>
<dbReference type="PANTHER" id="PTHR43539:SF78">
    <property type="entry name" value="FLAVIN-CONTAINING MONOOXYGENASE"/>
    <property type="match status" value="1"/>
</dbReference>
<dbReference type="Pfam" id="PF13738">
    <property type="entry name" value="Pyr_redox_3"/>
    <property type="match status" value="1"/>
</dbReference>
<evidence type="ECO:0000313" key="3">
    <source>
        <dbReference type="Proteomes" id="UP000555564"/>
    </source>
</evidence>
<dbReference type="InterPro" id="IPR036188">
    <property type="entry name" value="FAD/NAD-bd_sf"/>
</dbReference>
<proteinExistence type="predicted"/>
<organism evidence="2 3">
    <name type="scientific">Sphaerisporangium rubeum</name>
    <dbReference type="NCBI Taxonomy" id="321317"/>
    <lineage>
        <taxon>Bacteria</taxon>
        <taxon>Bacillati</taxon>
        <taxon>Actinomycetota</taxon>
        <taxon>Actinomycetes</taxon>
        <taxon>Streptosporangiales</taxon>
        <taxon>Streptosporangiaceae</taxon>
        <taxon>Sphaerisporangium</taxon>
    </lineage>
</organism>
<dbReference type="PANTHER" id="PTHR43539">
    <property type="entry name" value="FLAVIN-BINDING MONOOXYGENASE-LIKE PROTEIN (AFU_ORTHOLOGUE AFUA_4G09220)"/>
    <property type="match status" value="1"/>
</dbReference>
<dbReference type="GO" id="GO:0004497">
    <property type="term" value="F:monooxygenase activity"/>
    <property type="evidence" value="ECO:0007669"/>
    <property type="project" value="TreeGrafter"/>
</dbReference>
<dbReference type="EMBL" id="JACHIU010000001">
    <property type="protein sequence ID" value="MBB6473695.1"/>
    <property type="molecule type" value="Genomic_DNA"/>
</dbReference>
<dbReference type="InterPro" id="IPR050982">
    <property type="entry name" value="Auxin_biosynth/cation_transpt"/>
</dbReference>
<dbReference type="SUPFAM" id="SSF51971">
    <property type="entry name" value="Nucleotide-binding domain"/>
    <property type="match status" value="1"/>
</dbReference>
<keyword evidence="3" id="KW-1185">Reference proteome</keyword>
<keyword evidence="1" id="KW-0560">Oxidoreductase</keyword>
<evidence type="ECO:0000256" key="1">
    <source>
        <dbReference type="ARBA" id="ARBA00023002"/>
    </source>
</evidence>
<reference evidence="2 3" key="1">
    <citation type="submission" date="2020-08" db="EMBL/GenBank/DDBJ databases">
        <title>Sequencing the genomes of 1000 actinobacteria strains.</title>
        <authorList>
            <person name="Klenk H.-P."/>
        </authorList>
    </citation>
    <scope>NUCLEOTIDE SEQUENCE [LARGE SCALE GENOMIC DNA]</scope>
    <source>
        <strain evidence="2 3">DSM 44936</strain>
    </source>
</reference>
<dbReference type="RefSeq" id="WP_184981631.1">
    <property type="nucleotide sequence ID" value="NZ_BAAALO010000035.1"/>
</dbReference>
<name>A0A7X0IER6_9ACTN</name>
<dbReference type="SUPFAM" id="SSF51905">
    <property type="entry name" value="FAD/NAD(P)-binding domain"/>
    <property type="match status" value="1"/>
</dbReference>
<dbReference type="GO" id="GO:0050660">
    <property type="term" value="F:flavin adenine dinucleotide binding"/>
    <property type="evidence" value="ECO:0007669"/>
    <property type="project" value="TreeGrafter"/>
</dbReference>
<dbReference type="Proteomes" id="UP000555564">
    <property type="component" value="Unassembled WGS sequence"/>
</dbReference>
<comment type="caution">
    <text evidence="2">The sequence shown here is derived from an EMBL/GenBank/DDBJ whole genome shotgun (WGS) entry which is preliminary data.</text>
</comment>
<sequence length="425" mass="46995">MSVRRHAVVVIGAGQAGLSMSHCLTRRGVDHVVLERHKVGHEWRSRRWDTFCLVTPNWQCRLPGYSYGGADPDGFMRRDEIVRYLEDYAASFGPPVLEGVTATRLTASGTGFEVETTHGTFTAGQVVVATGPYQEPVIPRVAERVPPHVTQLHSGAYRDPGALPPGEVLVVGSGQSGCQIAEDLHLAGRRVHLAVGSAPRISRFYRGRDIVAWLDLMGYYERPIESFPDHDAIRARANHYVTGRDGGRDIDLRAFARDGMRLYGRLTGVRDGRFLFGGDLERDLDHADAVNDGVKDSIDAFIAEHGIQARTEPRYVPVWRPENPPEHLDAGRIAAVVWSTGFRRDYRWIRVPVFDGTGYPVHHRGVTRAPGLYFLGLPWLHTWGSGRFSGVAADAEHLARHIGSPQPATAANGHSYFVHPELLGT</sequence>
<dbReference type="PRINTS" id="PR00411">
    <property type="entry name" value="PNDRDTASEI"/>
</dbReference>
<dbReference type="Gene3D" id="3.50.50.60">
    <property type="entry name" value="FAD/NAD(P)-binding domain"/>
    <property type="match status" value="2"/>
</dbReference>
<protein>
    <submittedName>
        <fullName evidence="2">Putative flavoprotein involved in K+ transport</fullName>
    </submittedName>
</protein>
<dbReference type="AlphaFoldDB" id="A0A7X0IER6"/>
<dbReference type="InterPro" id="IPR024000">
    <property type="entry name" value="CHP04046_FMN-dependent"/>
</dbReference>
<accession>A0A7X0IER6</accession>
<dbReference type="NCBIfam" id="TIGR04046">
    <property type="entry name" value="MSMEG_0569_nitr"/>
    <property type="match status" value="1"/>
</dbReference>